<keyword evidence="3" id="KW-0275">Fatty acid biosynthesis</keyword>
<comment type="pathway">
    <text evidence="3">Lipid metabolism; fatty acid biosynthesis.</text>
</comment>
<dbReference type="EMBL" id="JBFMIA010000001">
    <property type="protein sequence ID" value="MEW9500381.1"/>
    <property type="molecule type" value="Genomic_DNA"/>
</dbReference>
<reference evidence="5 6" key="1">
    <citation type="journal article" date="1979" name="Int. J. Syst. Evol. Microbiol.">
        <title>Bacillus globisporus subsp. marinus subsp. nov.</title>
        <authorList>
            <person name="Liu H."/>
        </authorList>
    </citation>
    <scope>NUCLEOTIDE SEQUENCE [LARGE SCALE GENOMIC DNA]</scope>
    <source>
        <strain evidence="5 6">DSM 1297</strain>
    </source>
</reference>
<dbReference type="InterPro" id="IPR001249">
    <property type="entry name" value="AcCoA_biotinCC"/>
</dbReference>
<evidence type="ECO:0000313" key="5">
    <source>
        <dbReference type="EMBL" id="MEW9500381.1"/>
    </source>
</evidence>
<keyword evidence="5" id="KW-0436">Ligase</keyword>
<keyword evidence="2 3" id="KW-0092">Biotin</keyword>
<name>A0ABV3PZG4_9BACL</name>
<protein>
    <recommendedName>
        <fullName evidence="1 3">Biotin carboxyl carrier protein of acetyl-CoA carboxylase</fullName>
    </recommendedName>
</protein>
<dbReference type="GO" id="GO:0003989">
    <property type="term" value="F:acetyl-CoA carboxylase activity"/>
    <property type="evidence" value="ECO:0007669"/>
    <property type="project" value="UniProtKB-EC"/>
</dbReference>
<keyword evidence="3" id="KW-0444">Lipid biosynthesis</keyword>
<dbReference type="Gene3D" id="2.40.50.100">
    <property type="match status" value="1"/>
</dbReference>
<keyword evidence="3" id="KW-0443">Lipid metabolism</keyword>
<gene>
    <name evidence="5" type="primary">accB</name>
    <name evidence="5" type="ORF">AB1471_01055</name>
</gene>
<sequence length="167" mass="18495">MLKVQEIRELIKLIDQSTIDEFTYEHEGEKIKMKKQILTAQAQTTLVQAPVETSPPALQKNTAQVEIQPGAQQHTEVAAPQVEEQRGENLAEVKSPMVGTFYHASSPDAEPFVKVGSKISADSTVCIVEAMKLFNEIEAEVSGEIMEILVKDGQLVEYGQPLFLVKE</sequence>
<evidence type="ECO:0000259" key="4">
    <source>
        <dbReference type="PROSITE" id="PS50968"/>
    </source>
</evidence>
<evidence type="ECO:0000256" key="3">
    <source>
        <dbReference type="RuleBase" id="RU364072"/>
    </source>
</evidence>
<dbReference type="PANTHER" id="PTHR45266:SF3">
    <property type="entry name" value="OXALOACETATE DECARBOXYLASE ALPHA CHAIN"/>
    <property type="match status" value="1"/>
</dbReference>
<dbReference type="RefSeq" id="WP_367777662.1">
    <property type="nucleotide sequence ID" value="NZ_JBFMIA010000001.1"/>
</dbReference>
<evidence type="ECO:0000256" key="1">
    <source>
        <dbReference type="ARBA" id="ARBA00017562"/>
    </source>
</evidence>
<evidence type="ECO:0000256" key="2">
    <source>
        <dbReference type="ARBA" id="ARBA00023267"/>
    </source>
</evidence>
<dbReference type="InterPro" id="IPR000089">
    <property type="entry name" value="Biotin_lipoyl"/>
</dbReference>
<dbReference type="InterPro" id="IPR050709">
    <property type="entry name" value="Biotin_Carboxyl_Carrier/Decarb"/>
</dbReference>
<dbReference type="InterPro" id="IPR011053">
    <property type="entry name" value="Single_hybrid_motif"/>
</dbReference>
<accession>A0ABV3PZG4</accession>
<proteinExistence type="predicted"/>
<dbReference type="PRINTS" id="PR01071">
    <property type="entry name" value="ACOABIOTINCC"/>
</dbReference>
<dbReference type="Pfam" id="PF00364">
    <property type="entry name" value="Biotin_lipoyl"/>
    <property type="match status" value="1"/>
</dbReference>
<comment type="function">
    <text evidence="3">This protein is a component of the acetyl coenzyme A carboxylase complex; first, biotin carboxylase catalyzes the carboxylation of the carrier protein and then the transcarboxylase transfers the carboxyl group to form malonyl-CoA.</text>
</comment>
<organism evidence="5 6">
    <name type="scientific">Jeotgalibacillus marinus</name>
    <dbReference type="NCBI Taxonomy" id="86667"/>
    <lineage>
        <taxon>Bacteria</taxon>
        <taxon>Bacillati</taxon>
        <taxon>Bacillota</taxon>
        <taxon>Bacilli</taxon>
        <taxon>Bacillales</taxon>
        <taxon>Caryophanaceae</taxon>
        <taxon>Jeotgalibacillus</taxon>
    </lineage>
</organism>
<dbReference type="PANTHER" id="PTHR45266">
    <property type="entry name" value="OXALOACETATE DECARBOXYLASE ALPHA CHAIN"/>
    <property type="match status" value="1"/>
</dbReference>
<keyword evidence="6" id="KW-1185">Reference proteome</keyword>
<evidence type="ECO:0000313" key="6">
    <source>
        <dbReference type="Proteomes" id="UP001556040"/>
    </source>
</evidence>
<dbReference type="Proteomes" id="UP001556040">
    <property type="component" value="Unassembled WGS sequence"/>
</dbReference>
<dbReference type="SUPFAM" id="SSF51230">
    <property type="entry name" value="Single hybrid motif"/>
    <property type="match status" value="1"/>
</dbReference>
<keyword evidence="3" id="KW-0276">Fatty acid metabolism</keyword>
<dbReference type="CDD" id="cd06850">
    <property type="entry name" value="biotinyl_domain"/>
    <property type="match status" value="1"/>
</dbReference>
<dbReference type="NCBIfam" id="TIGR00531">
    <property type="entry name" value="BCCP"/>
    <property type="match status" value="1"/>
</dbReference>
<dbReference type="NCBIfam" id="NF005457">
    <property type="entry name" value="PRK07051.1"/>
    <property type="match status" value="1"/>
</dbReference>
<dbReference type="PROSITE" id="PS50968">
    <property type="entry name" value="BIOTINYL_LIPOYL"/>
    <property type="match status" value="1"/>
</dbReference>
<comment type="caution">
    <text evidence="5">The sequence shown here is derived from an EMBL/GenBank/DDBJ whole genome shotgun (WGS) entry which is preliminary data.</text>
</comment>
<feature type="domain" description="Lipoyl-binding" evidence="4">
    <location>
        <begin position="90"/>
        <end position="166"/>
    </location>
</feature>